<dbReference type="GO" id="GO:0051213">
    <property type="term" value="F:dioxygenase activity"/>
    <property type="evidence" value="ECO:0007669"/>
    <property type="project" value="UniProtKB-KW"/>
</dbReference>
<evidence type="ECO:0000256" key="5">
    <source>
        <dbReference type="ARBA" id="ARBA00023014"/>
    </source>
</evidence>
<name>A0ABR9CMV4_9HYPH</name>
<evidence type="ECO:0000256" key="2">
    <source>
        <dbReference type="ARBA" id="ARBA00022723"/>
    </source>
</evidence>
<dbReference type="Gene3D" id="3.90.380.10">
    <property type="entry name" value="Naphthalene 1,2-dioxygenase Alpha Subunit, Chain A, domain 1"/>
    <property type="match status" value="1"/>
</dbReference>
<dbReference type="Gene3D" id="2.102.10.10">
    <property type="entry name" value="Rieske [2Fe-2S] iron-sulphur domain"/>
    <property type="match status" value="1"/>
</dbReference>
<organism evidence="7 8">
    <name type="scientific">Roseibium litorale</name>
    <dbReference type="NCBI Taxonomy" id="2803841"/>
    <lineage>
        <taxon>Bacteria</taxon>
        <taxon>Pseudomonadati</taxon>
        <taxon>Pseudomonadota</taxon>
        <taxon>Alphaproteobacteria</taxon>
        <taxon>Hyphomicrobiales</taxon>
        <taxon>Stappiaceae</taxon>
        <taxon>Roseibium</taxon>
    </lineage>
</organism>
<dbReference type="Pfam" id="PF19112">
    <property type="entry name" value="VanA_C"/>
    <property type="match status" value="1"/>
</dbReference>
<dbReference type="Pfam" id="PF00355">
    <property type="entry name" value="Rieske"/>
    <property type="match status" value="1"/>
</dbReference>
<dbReference type="InterPro" id="IPR044043">
    <property type="entry name" value="VanA_C_cat"/>
</dbReference>
<evidence type="ECO:0000256" key="3">
    <source>
        <dbReference type="ARBA" id="ARBA00023002"/>
    </source>
</evidence>
<dbReference type="SUPFAM" id="SSF50022">
    <property type="entry name" value="ISP domain"/>
    <property type="match status" value="1"/>
</dbReference>
<evidence type="ECO:0000259" key="6">
    <source>
        <dbReference type="PROSITE" id="PS51296"/>
    </source>
</evidence>
<dbReference type="Proteomes" id="UP000632063">
    <property type="component" value="Unassembled WGS sequence"/>
</dbReference>
<keyword evidence="3" id="KW-0560">Oxidoreductase</keyword>
<dbReference type="InterPro" id="IPR017941">
    <property type="entry name" value="Rieske_2Fe-2S"/>
</dbReference>
<keyword evidence="1" id="KW-0001">2Fe-2S</keyword>
<sequence length="356" mass="39882">MKNGSVKYLRNCWYVAAWDDEVQPGKPLGRKFLGEPVVLFRDSAGRAKAISDRCPHRFSPLHTGTIRGDSIQCPYHGLEFDGTGQCTHNPHGDGSIPKAARVKAYPAAERHSLVWIWMGDEEKADEALIPQLERMDAEDWYVGKDYLHTLANYQLDVDNIMDLSHIDYLHTGTLGGSGAASAETEVKQDGDTVYSLRLVRNERLSPQLEKYEGIEPGTRFDRWLDVRWEAPGVMELIVGKALTGTPDPRSAGKSLYFFHLFTPETETTSHYWFGVSKPKSEGEGAKNFVTGNIKFLKKPFELEDLPMLEAQQRMIGDCADFWSLKPVLLPVDAPGVRARRVLDGMIKAEQSEAMPA</sequence>
<dbReference type="InterPro" id="IPR036922">
    <property type="entry name" value="Rieske_2Fe-2S_sf"/>
</dbReference>
<dbReference type="RefSeq" id="WP_192148318.1">
    <property type="nucleotide sequence ID" value="NZ_JACYXI010000006.1"/>
</dbReference>
<evidence type="ECO:0000256" key="1">
    <source>
        <dbReference type="ARBA" id="ARBA00022714"/>
    </source>
</evidence>
<keyword evidence="7" id="KW-0223">Dioxygenase</keyword>
<keyword evidence="5" id="KW-0411">Iron-sulfur</keyword>
<evidence type="ECO:0000313" key="7">
    <source>
        <dbReference type="EMBL" id="MBD8892204.1"/>
    </source>
</evidence>
<evidence type="ECO:0000256" key="4">
    <source>
        <dbReference type="ARBA" id="ARBA00023004"/>
    </source>
</evidence>
<feature type="domain" description="Rieske" evidence="6">
    <location>
        <begin position="13"/>
        <end position="116"/>
    </location>
</feature>
<keyword evidence="2" id="KW-0479">Metal-binding</keyword>
<dbReference type="SUPFAM" id="SSF55961">
    <property type="entry name" value="Bet v1-like"/>
    <property type="match status" value="1"/>
</dbReference>
<evidence type="ECO:0000313" key="8">
    <source>
        <dbReference type="Proteomes" id="UP000632063"/>
    </source>
</evidence>
<reference evidence="7 8" key="2">
    <citation type="journal article" date="2021" name="Int. J. Syst. Evol. Microbiol.">
        <title>Roseibium litorale sp. nov., isolated from a tidal flat sediment and proposal for the reclassification of Labrenzia polysiphoniae as Roseibium polysiphoniae comb. nov.</title>
        <authorList>
            <person name="Liu Y."/>
            <person name="Pei T."/>
            <person name="Du J."/>
            <person name="Chao M."/>
            <person name="Deng M.R."/>
            <person name="Zhu H."/>
        </authorList>
    </citation>
    <scope>NUCLEOTIDE SEQUENCE [LARGE SCALE GENOMIC DNA]</scope>
    <source>
        <strain evidence="7 8">4C16A</strain>
    </source>
</reference>
<keyword evidence="4" id="KW-0408">Iron</keyword>
<dbReference type="EMBL" id="JACYXI010000006">
    <property type="protein sequence ID" value="MBD8892204.1"/>
    <property type="molecule type" value="Genomic_DNA"/>
</dbReference>
<dbReference type="PANTHER" id="PTHR21266:SF60">
    <property type="entry name" value="3-KETOSTEROID-9-ALPHA-MONOOXYGENASE, OXYGENASE COMPONENT"/>
    <property type="match status" value="1"/>
</dbReference>
<dbReference type="PANTHER" id="PTHR21266">
    <property type="entry name" value="IRON-SULFUR DOMAIN CONTAINING PROTEIN"/>
    <property type="match status" value="1"/>
</dbReference>
<gene>
    <name evidence="7" type="ORF">IG616_11640</name>
</gene>
<reference evidence="8" key="1">
    <citation type="submission" date="2020-09" db="EMBL/GenBank/DDBJ databases">
        <title>The genome sequence of strain Labrenzia suaedae 4C16A.</title>
        <authorList>
            <person name="Liu Y."/>
        </authorList>
    </citation>
    <scope>NUCLEOTIDE SEQUENCE [LARGE SCALE GENOMIC DNA]</scope>
    <source>
        <strain evidence="8">4C16A</strain>
    </source>
</reference>
<protein>
    <submittedName>
        <fullName evidence="7">Aromatic ring-hydroxylating dioxygenase subunit alpha</fullName>
    </submittedName>
</protein>
<dbReference type="PROSITE" id="PS51296">
    <property type="entry name" value="RIESKE"/>
    <property type="match status" value="1"/>
</dbReference>
<keyword evidence="8" id="KW-1185">Reference proteome</keyword>
<comment type="caution">
    <text evidence="7">The sequence shown here is derived from an EMBL/GenBank/DDBJ whole genome shotgun (WGS) entry which is preliminary data.</text>
</comment>
<dbReference type="CDD" id="cd08878">
    <property type="entry name" value="RHO_alpha_C_DMO-like"/>
    <property type="match status" value="1"/>
</dbReference>
<dbReference type="InterPro" id="IPR050584">
    <property type="entry name" value="Cholesterol_7-desaturase"/>
</dbReference>
<accession>A0ABR9CMV4</accession>
<proteinExistence type="predicted"/>